<comment type="caution">
    <text evidence="2">The sequence shown here is derived from an EMBL/GenBank/DDBJ whole genome shotgun (WGS) entry which is preliminary data.</text>
</comment>
<accession>A0A6G2DWP8</accession>
<gene>
    <name evidence="2" type="ORF">GM537_12770</name>
</gene>
<evidence type="ECO:0000313" key="3">
    <source>
        <dbReference type="Proteomes" id="UP000490982"/>
    </source>
</evidence>
<keyword evidence="1" id="KW-0472">Membrane</keyword>
<keyword evidence="1" id="KW-0812">Transmembrane</keyword>
<organism evidence="2 3">
    <name type="scientific">Streptococcus pneumoniae</name>
    <dbReference type="NCBI Taxonomy" id="1313"/>
    <lineage>
        <taxon>Bacteria</taxon>
        <taxon>Bacillati</taxon>
        <taxon>Bacillota</taxon>
        <taxon>Bacilli</taxon>
        <taxon>Lactobacillales</taxon>
        <taxon>Streptococcaceae</taxon>
        <taxon>Streptococcus</taxon>
    </lineage>
</organism>
<proteinExistence type="predicted"/>
<evidence type="ECO:0000313" key="2">
    <source>
        <dbReference type="EMBL" id="MTW25656.1"/>
    </source>
</evidence>
<feature type="transmembrane region" description="Helical" evidence="1">
    <location>
        <begin position="6"/>
        <end position="23"/>
    </location>
</feature>
<sequence>KYMRLGFVGLIAGIPTFYYSLFLSGRSTTRTVFESISTYLGGSIQHFNQYIQNPIGVAEVFGDESFVAIMNILGNLGFVNYNSTVHLEFRQLGITMGNVYTFFRRPWHDFGLVGM</sequence>
<dbReference type="Proteomes" id="UP000490982">
    <property type="component" value="Unassembled WGS sequence"/>
</dbReference>
<evidence type="ECO:0000256" key="1">
    <source>
        <dbReference type="SAM" id="Phobius"/>
    </source>
</evidence>
<reference evidence="2 3" key="1">
    <citation type="submission" date="2019-11" db="EMBL/GenBank/DDBJ databases">
        <title>Growth characteristics of pneumococcus vary with the chemical composition of the capsule and with environmental conditions.</title>
        <authorList>
            <person name="Tothpal A."/>
            <person name="Desobry K."/>
            <person name="Joshi S."/>
            <person name="Wyllie A.L."/>
            <person name="Weinberger D.M."/>
        </authorList>
    </citation>
    <scope>NUCLEOTIDE SEQUENCE [LARGE SCALE GENOMIC DNA]</scope>
    <source>
        <strain evidence="3">pnumococcus23A</strain>
    </source>
</reference>
<protein>
    <submittedName>
        <fullName evidence="2">Oligosaccharide repeat unit polymerase</fullName>
    </submittedName>
</protein>
<dbReference type="RefSeq" id="WP_155459718.1">
    <property type="nucleotide sequence ID" value="NZ_WNHS01000438.1"/>
</dbReference>
<keyword evidence="1" id="KW-1133">Transmembrane helix</keyword>
<name>A0A6G2DWP8_STREE</name>
<dbReference type="EMBL" id="WNHS01000438">
    <property type="protein sequence ID" value="MTW25656.1"/>
    <property type="molecule type" value="Genomic_DNA"/>
</dbReference>
<feature type="non-terminal residue" evidence="2">
    <location>
        <position position="115"/>
    </location>
</feature>
<feature type="non-terminal residue" evidence="2">
    <location>
        <position position="1"/>
    </location>
</feature>
<dbReference type="AlphaFoldDB" id="A0A6G2DWP8"/>
<dbReference type="NCBIfam" id="TIGR04370">
    <property type="entry name" value="glyco_rpt_poly"/>
    <property type="match status" value="1"/>
</dbReference>